<evidence type="ECO:0000259" key="11">
    <source>
        <dbReference type="PROSITE" id="PS50279"/>
    </source>
</evidence>
<keyword evidence="7" id="KW-0094">Blood coagulation</keyword>
<reference evidence="12" key="1">
    <citation type="submission" date="2022-03" db="EMBL/GenBank/DDBJ databases">
        <authorList>
            <person name="Alioto T."/>
            <person name="Alioto T."/>
            <person name="Gomez Garrido J."/>
        </authorList>
    </citation>
    <scope>NUCLEOTIDE SEQUENCE</scope>
</reference>
<dbReference type="InterPro" id="IPR008296">
    <property type="entry name" value="TFPI-like"/>
</dbReference>
<evidence type="ECO:0000256" key="3">
    <source>
        <dbReference type="ARBA" id="ARBA00022690"/>
    </source>
</evidence>
<dbReference type="SUPFAM" id="SSF57362">
    <property type="entry name" value="BPTI-like"/>
    <property type="match status" value="2"/>
</dbReference>
<keyword evidence="13" id="KW-1185">Reference proteome</keyword>
<dbReference type="GO" id="GO:0005615">
    <property type="term" value="C:extracellular space"/>
    <property type="evidence" value="ECO:0007669"/>
    <property type="project" value="TreeGrafter"/>
</dbReference>
<dbReference type="CDD" id="cd22617">
    <property type="entry name" value="Kunitz_TFPI2_2-like"/>
    <property type="match status" value="1"/>
</dbReference>
<evidence type="ECO:0000256" key="9">
    <source>
        <dbReference type="ARBA" id="ARBA00023180"/>
    </source>
</evidence>
<evidence type="ECO:0000256" key="6">
    <source>
        <dbReference type="ARBA" id="ARBA00022900"/>
    </source>
</evidence>
<dbReference type="Pfam" id="PF00014">
    <property type="entry name" value="Kunitz_BPTI"/>
    <property type="match status" value="2"/>
</dbReference>
<evidence type="ECO:0000313" key="12">
    <source>
        <dbReference type="EMBL" id="CAH2282853.1"/>
    </source>
</evidence>
<evidence type="ECO:0000256" key="10">
    <source>
        <dbReference type="SAM" id="SignalP"/>
    </source>
</evidence>
<dbReference type="InterPro" id="IPR036880">
    <property type="entry name" value="Kunitz_BPTI_sf"/>
</dbReference>
<dbReference type="CDD" id="cd22616">
    <property type="entry name" value="Kunitz_TFPI2_1-like"/>
    <property type="match status" value="1"/>
</dbReference>
<protein>
    <submittedName>
        <fullName evidence="12">Tissue factor pathway inhibitor 2 isoform X2</fullName>
    </submittedName>
</protein>
<dbReference type="Gene3D" id="4.10.410.10">
    <property type="entry name" value="Pancreatic trypsin inhibitor Kunitz domain"/>
    <property type="match status" value="2"/>
</dbReference>
<dbReference type="PANTHER" id="PTHR10083">
    <property type="entry name" value="KUNITZ-TYPE PROTEASE INHIBITOR-RELATED"/>
    <property type="match status" value="1"/>
</dbReference>
<dbReference type="PRINTS" id="PR00759">
    <property type="entry name" value="BASICPTASE"/>
</dbReference>
<dbReference type="PANTHER" id="PTHR10083:SF328">
    <property type="entry name" value="TISSUE FACTOR PATHWAY INHIBITOR"/>
    <property type="match status" value="1"/>
</dbReference>
<dbReference type="PIRSF" id="PIRSF001620">
    <property type="entry name" value="TFPI"/>
    <property type="match status" value="1"/>
</dbReference>
<evidence type="ECO:0000256" key="7">
    <source>
        <dbReference type="ARBA" id="ARBA00023084"/>
    </source>
</evidence>
<keyword evidence="5" id="KW-0677">Repeat</keyword>
<keyword evidence="2" id="KW-0964">Secreted</keyword>
<proteinExistence type="predicted"/>
<keyword evidence="4" id="KW-0356">Hemostasis</keyword>
<keyword evidence="9" id="KW-0325">Glycoprotein</keyword>
<feature type="domain" description="BPTI/Kunitz inhibitor" evidence="11">
    <location>
        <begin position="37"/>
        <end position="87"/>
    </location>
</feature>
<evidence type="ECO:0000256" key="4">
    <source>
        <dbReference type="ARBA" id="ARBA00022696"/>
    </source>
</evidence>
<evidence type="ECO:0000313" key="13">
    <source>
        <dbReference type="Proteomes" id="UP001295444"/>
    </source>
</evidence>
<evidence type="ECO:0000256" key="8">
    <source>
        <dbReference type="ARBA" id="ARBA00023157"/>
    </source>
</evidence>
<evidence type="ECO:0000256" key="1">
    <source>
        <dbReference type="ARBA" id="ARBA00004613"/>
    </source>
</evidence>
<dbReference type="GO" id="GO:0004867">
    <property type="term" value="F:serine-type endopeptidase inhibitor activity"/>
    <property type="evidence" value="ECO:0007669"/>
    <property type="project" value="UniProtKB-KW"/>
</dbReference>
<comment type="subcellular location">
    <subcellularLocation>
        <location evidence="1">Secreted</location>
    </subcellularLocation>
</comment>
<dbReference type="FunFam" id="4.10.410.10:FF:000011">
    <property type="entry name" value="Tissue factor pathway inhibitor"/>
    <property type="match status" value="1"/>
</dbReference>
<dbReference type="GO" id="GO:0007596">
    <property type="term" value="P:blood coagulation"/>
    <property type="evidence" value="ECO:0007669"/>
    <property type="project" value="UniProtKB-KW"/>
</dbReference>
<dbReference type="Proteomes" id="UP001295444">
    <property type="component" value="Chromosome 04"/>
</dbReference>
<keyword evidence="10" id="KW-0732">Signal</keyword>
<sequence>MLFSSMWALAIFYLLQLVIGTPVQNAERIATNNSSICLLPPDEGPCHALLPRYYYDRFTQTCQEFSWGGCDGNENNFMYQEDCEKTCWKIKKVPKICRMEASTGPCRGLFKKYAFNLLTMKCEIFYYGGCYGNDNRFRDEASCLEHCAPKRRNKKPKNKVRKLRVRFES</sequence>
<dbReference type="InterPro" id="IPR050098">
    <property type="entry name" value="TFPI/VKTCI-like"/>
</dbReference>
<dbReference type="PROSITE" id="PS00280">
    <property type="entry name" value="BPTI_KUNITZ_1"/>
    <property type="match status" value="2"/>
</dbReference>
<dbReference type="FunFam" id="4.10.410.10:FF:000004">
    <property type="entry name" value="Tissue factor pathway inhibitor"/>
    <property type="match status" value="1"/>
</dbReference>
<feature type="chain" id="PRO_5041974639" evidence="10">
    <location>
        <begin position="21"/>
        <end position="169"/>
    </location>
</feature>
<keyword evidence="3" id="KW-0646">Protease inhibitor</keyword>
<evidence type="ECO:0000256" key="2">
    <source>
        <dbReference type="ARBA" id="ARBA00022525"/>
    </source>
</evidence>
<dbReference type="EMBL" id="OW240915">
    <property type="protein sequence ID" value="CAH2282853.1"/>
    <property type="molecule type" value="Genomic_DNA"/>
</dbReference>
<dbReference type="SMART" id="SM00131">
    <property type="entry name" value="KU"/>
    <property type="match status" value="2"/>
</dbReference>
<evidence type="ECO:0000256" key="5">
    <source>
        <dbReference type="ARBA" id="ARBA00022737"/>
    </source>
</evidence>
<dbReference type="PROSITE" id="PS50279">
    <property type="entry name" value="BPTI_KUNITZ_2"/>
    <property type="match status" value="2"/>
</dbReference>
<dbReference type="InterPro" id="IPR002223">
    <property type="entry name" value="Kunitz_BPTI"/>
</dbReference>
<organism evidence="12 13">
    <name type="scientific">Pelobates cultripes</name>
    <name type="common">Western spadefoot toad</name>
    <dbReference type="NCBI Taxonomy" id="61616"/>
    <lineage>
        <taxon>Eukaryota</taxon>
        <taxon>Metazoa</taxon>
        <taxon>Chordata</taxon>
        <taxon>Craniata</taxon>
        <taxon>Vertebrata</taxon>
        <taxon>Euteleostomi</taxon>
        <taxon>Amphibia</taxon>
        <taxon>Batrachia</taxon>
        <taxon>Anura</taxon>
        <taxon>Pelobatoidea</taxon>
        <taxon>Pelobatidae</taxon>
        <taxon>Pelobates</taxon>
    </lineage>
</organism>
<keyword evidence="8" id="KW-1015">Disulfide bond</keyword>
<dbReference type="InterPro" id="IPR020901">
    <property type="entry name" value="Prtase_inh_Kunz-CS"/>
</dbReference>
<gene>
    <name evidence="12" type="ORF">PECUL_23A023265</name>
</gene>
<feature type="domain" description="BPTI/Kunitz inhibitor" evidence="11">
    <location>
        <begin position="97"/>
        <end position="147"/>
    </location>
</feature>
<accession>A0AAD1RWE5</accession>
<keyword evidence="6" id="KW-0722">Serine protease inhibitor</keyword>
<feature type="signal peptide" evidence="10">
    <location>
        <begin position="1"/>
        <end position="20"/>
    </location>
</feature>
<dbReference type="AlphaFoldDB" id="A0AAD1RWE5"/>
<name>A0AAD1RWE5_PELCU</name>